<reference evidence="2 3" key="1">
    <citation type="submission" date="2018-02" db="EMBL/GenBank/DDBJ databases">
        <title>Draft genome sequences of Elsinoe sp., causing black scab on jojoba.</title>
        <authorList>
            <person name="Stodart B."/>
            <person name="Jeffress S."/>
            <person name="Ash G."/>
            <person name="Arun Chinnappa K."/>
        </authorList>
    </citation>
    <scope>NUCLEOTIDE SEQUENCE [LARGE SCALE GENOMIC DNA]</scope>
    <source>
        <strain evidence="2 3">Hillstone_2</strain>
    </source>
</reference>
<accession>A0A4U7BDM3</accession>
<name>A0A4U7BDM3_9PEZI</name>
<feature type="region of interest" description="Disordered" evidence="1">
    <location>
        <begin position="35"/>
        <end position="93"/>
    </location>
</feature>
<organism evidence="2 3">
    <name type="scientific">Elsinoe australis</name>
    <dbReference type="NCBI Taxonomy" id="40998"/>
    <lineage>
        <taxon>Eukaryota</taxon>
        <taxon>Fungi</taxon>
        <taxon>Dikarya</taxon>
        <taxon>Ascomycota</taxon>
        <taxon>Pezizomycotina</taxon>
        <taxon>Dothideomycetes</taxon>
        <taxon>Dothideomycetidae</taxon>
        <taxon>Myriangiales</taxon>
        <taxon>Elsinoaceae</taxon>
        <taxon>Elsinoe</taxon>
    </lineage>
</organism>
<dbReference type="AlphaFoldDB" id="A0A4U7BDM3"/>
<evidence type="ECO:0000313" key="2">
    <source>
        <dbReference type="EMBL" id="TKX26624.1"/>
    </source>
</evidence>
<sequence length="300" mass="32990">MASSTIPMRLRSNYVCSSCRHRSFSSSAARASIIPESPRYIDIPEPPQQTRPDRPSKKGTLPVPRDVARRTSKESIASATRDPSTPASAPSDPRLAFKAAQAALRKHNLSTGYEALSHRRNRTTEKNRARSNLNRVNREALLAAPERDTDRLTSITLDPSVQAELSRISQGSTTPDPDRQKRLQSVQARLSANERKKREAKQDALHTLYMNARTFIVDEEGLNKAIDEAFGTEERGKEWKGGKPSLWGTGAPPKMQDLVAAQGGASRDQTEGGAGLASQIVLKDRIRRMGEVVTGGRMDP</sequence>
<dbReference type="InterPro" id="IPR058940">
    <property type="entry name" value="mS26_fungi"/>
</dbReference>
<protein>
    <submittedName>
        <fullName evidence="2">Uncharacterized protein</fullName>
    </submittedName>
</protein>
<evidence type="ECO:0000256" key="1">
    <source>
        <dbReference type="SAM" id="MobiDB-lite"/>
    </source>
</evidence>
<feature type="compositionally biased region" description="Low complexity" evidence="1">
    <location>
        <begin position="77"/>
        <end position="93"/>
    </location>
</feature>
<gene>
    <name evidence="2" type="ORF">C1H76_1156</name>
</gene>
<proteinExistence type="predicted"/>
<evidence type="ECO:0000313" key="3">
    <source>
        <dbReference type="Proteomes" id="UP000308133"/>
    </source>
</evidence>
<dbReference type="EMBL" id="PTQR01000012">
    <property type="protein sequence ID" value="TKX26624.1"/>
    <property type="molecule type" value="Genomic_DNA"/>
</dbReference>
<dbReference type="Pfam" id="PF26163">
    <property type="entry name" value="mS26"/>
    <property type="match status" value="1"/>
</dbReference>
<feature type="region of interest" description="Disordered" evidence="1">
    <location>
        <begin position="163"/>
        <end position="199"/>
    </location>
</feature>
<comment type="caution">
    <text evidence="2">The sequence shown here is derived from an EMBL/GenBank/DDBJ whole genome shotgun (WGS) entry which is preliminary data.</text>
</comment>
<dbReference type="Proteomes" id="UP000308133">
    <property type="component" value="Unassembled WGS sequence"/>
</dbReference>
<feature type="region of interest" description="Disordered" evidence="1">
    <location>
        <begin position="109"/>
        <end position="137"/>
    </location>
</feature>
<dbReference type="CDD" id="cd23703">
    <property type="entry name" value="mS26_PET12"/>
    <property type="match status" value="1"/>
</dbReference>